<dbReference type="GO" id="GO:0009390">
    <property type="term" value="C:dimethyl sulfoxide reductase complex"/>
    <property type="evidence" value="ECO:0007669"/>
    <property type="project" value="TreeGrafter"/>
</dbReference>
<evidence type="ECO:0000313" key="2">
    <source>
        <dbReference type="EMBL" id="CDN90869.1"/>
    </source>
</evidence>
<dbReference type="InterPro" id="IPR007059">
    <property type="entry name" value="DmsC"/>
</dbReference>
<accession>A0A077SK59</accession>
<keyword evidence="1" id="KW-1133">Transmembrane helix</keyword>
<evidence type="ECO:0000313" key="3">
    <source>
        <dbReference type="Proteomes" id="UP000246402"/>
    </source>
</evidence>
<name>A0A077SK59_9CAUD</name>
<dbReference type="RefSeq" id="YP_009624971.1">
    <property type="nucleotide sequence ID" value="NC_042128.1"/>
</dbReference>
<dbReference type="PANTHER" id="PTHR38095">
    <property type="entry name" value="ANAEROBIC DIMETHYL SULFOXIDE REDUCTASE CHAIN YNFH"/>
    <property type="match status" value="1"/>
</dbReference>
<dbReference type="GO" id="GO:0009389">
    <property type="term" value="F:dimethyl sulfoxide reductase activity"/>
    <property type="evidence" value="ECO:0007669"/>
    <property type="project" value="TreeGrafter"/>
</dbReference>
<dbReference type="GO" id="GO:0019645">
    <property type="term" value="P:anaerobic electron transport chain"/>
    <property type="evidence" value="ECO:0007669"/>
    <property type="project" value="InterPro"/>
</dbReference>
<feature type="transmembrane region" description="Helical" evidence="1">
    <location>
        <begin position="81"/>
        <end position="99"/>
    </location>
</feature>
<keyword evidence="1" id="KW-0812">Transmembrane</keyword>
<proteinExistence type="predicted"/>
<keyword evidence="3" id="KW-1185">Reference proteome</keyword>
<dbReference type="Proteomes" id="UP000246402">
    <property type="component" value="Segment"/>
</dbReference>
<dbReference type="EMBL" id="FO818745">
    <property type="protein sequence ID" value="CDN90869.1"/>
    <property type="molecule type" value="Genomic_DNA"/>
</dbReference>
<organism evidence="2 3">
    <name type="scientific">Escherichia phage RCS47</name>
    <dbReference type="NCBI Taxonomy" id="1590550"/>
    <lineage>
        <taxon>Viruses</taxon>
        <taxon>Duplodnaviria</taxon>
        <taxon>Heunggongvirae</taxon>
        <taxon>Uroviricota</taxon>
        <taxon>Caudoviricetes</taxon>
        <taxon>Punavirus</taxon>
        <taxon>Punavirus RCS47</taxon>
    </lineage>
</organism>
<dbReference type="EC" id="1.8.99.-" evidence="2"/>
<feature type="transmembrane region" description="Helical" evidence="1">
    <location>
        <begin position="6"/>
        <end position="32"/>
    </location>
</feature>
<feature type="transmembrane region" description="Helical" evidence="1">
    <location>
        <begin position="203"/>
        <end position="223"/>
    </location>
</feature>
<feature type="transmembrane region" description="Helical" evidence="1">
    <location>
        <begin position="111"/>
        <end position="130"/>
    </location>
</feature>
<feature type="transmembrane region" description="Helical" evidence="1">
    <location>
        <begin position="230"/>
        <end position="254"/>
    </location>
</feature>
<evidence type="ECO:0000256" key="1">
    <source>
        <dbReference type="SAM" id="Phobius"/>
    </source>
</evidence>
<reference evidence="2 3" key="1">
    <citation type="journal article" date="2014" name="Antimicrob. Agents Chemother.">
        <title>Characterization of a P1-Like Bacteriophage Carrying an SHV-2 Extended-Spectrum ?-Lactamase from an Escherichia coli Strain.</title>
        <authorList>
            <person name="Billard-Pomares T."/>
            <person name="Fouteau S."/>
            <person name="Jacquet M.E."/>
            <person name="Roche D."/>
            <person name="Barbe V."/>
            <person name="Castellanos M."/>
            <person name="Bouet J.Y."/>
            <person name="Cruveiller S."/>
            <person name="Medigue C."/>
            <person name="Blanco J."/>
            <person name="Clermont O."/>
            <person name="Denamur E."/>
            <person name="Branger C."/>
        </authorList>
    </citation>
    <scope>NUCLEOTIDE SEQUENCE [LARGE SCALE GENOMIC DNA]</scope>
</reference>
<feature type="transmembrane region" description="Helical" evidence="1">
    <location>
        <begin position="39"/>
        <end position="61"/>
    </location>
</feature>
<dbReference type="GO" id="GO:0005886">
    <property type="term" value="C:plasma membrane"/>
    <property type="evidence" value="ECO:0007669"/>
    <property type="project" value="TreeGrafter"/>
</dbReference>
<keyword evidence="1" id="KW-0472">Membrane</keyword>
<keyword evidence="2" id="KW-0560">Oxidoreductase</keyword>
<dbReference type="GeneID" id="40101795"/>
<feature type="transmembrane region" description="Helical" evidence="1">
    <location>
        <begin position="169"/>
        <end position="191"/>
    </location>
</feature>
<dbReference type="KEGG" id="vg:40101795"/>
<sequence>MHELPLVFFTVFTQSAVGAFILLLIGGAMGLIEPRRMAIGLFSVMCLFGVGVVLGTIHVGQPLRALNMLFRVGSSPMSNEIVLSACFAAAGGLGSLGLLLNRGGAMLCKVLVWLAAAIGVVFIFAIPRIYQLATVATWSTSYTTMMMVLTALIGGGMLAALFGVRRLGLLVSVLAILASFCLRPGYISTLMSADGVITAAQSTWFTAQAILLALGVIGALLYARMKSGQAVLAMTALVVIAAELVGRIGFYNLWTIPM</sequence>
<protein>
    <submittedName>
        <fullName evidence="2">DMSO reductase anchor subunit C</fullName>
        <ecNumber evidence="2">1.8.99.-</ecNumber>
    </submittedName>
</protein>
<gene>
    <name evidence="2" type="primary">dmsC</name>
    <name evidence="2" type="ORF">EC725RCS47_p0117</name>
</gene>
<feature type="transmembrane region" description="Helical" evidence="1">
    <location>
        <begin position="142"/>
        <end position="162"/>
    </location>
</feature>
<dbReference type="PANTHER" id="PTHR38095:SF3">
    <property type="entry name" value="ANAEROBIC DIMETHYL SULFOXIDE REDUCTASE, SUBUNIT C"/>
    <property type="match status" value="1"/>
</dbReference>
<dbReference type="Pfam" id="PF04976">
    <property type="entry name" value="DmsC"/>
    <property type="match status" value="1"/>
</dbReference>